<sequence length="187" mass="19442">MAQVSITVNGTTRTHDVEPRLLLVHYLREVLGLTGTHVGCDTSQCGACTVHVNGDAVKACTVLAVQADGAEVTTIEGLGTDGHLHPLQEAFWQEHGLQCGFCTPGMIMAAADLLRHNPDPSEAEIRVGLEGNLCRCTGYHNIVRAVRAAADRAFAAQSATLPAAVRLPPDAVPAGALATQAGTSISA</sequence>
<proteinExistence type="predicted"/>
<evidence type="ECO:0000313" key="8">
    <source>
        <dbReference type="Proteomes" id="UP000019151"/>
    </source>
</evidence>
<keyword evidence="4" id="KW-0408">Iron</keyword>
<dbReference type="Pfam" id="PF01799">
    <property type="entry name" value="Fer2_2"/>
    <property type="match status" value="1"/>
</dbReference>
<dbReference type="PATRIC" id="fig|861299.3.peg.2197"/>
<dbReference type="RefSeq" id="WP_025411184.1">
    <property type="nucleotide sequence ID" value="NZ_CP007128.1"/>
</dbReference>
<evidence type="ECO:0000256" key="4">
    <source>
        <dbReference type="ARBA" id="ARBA00023004"/>
    </source>
</evidence>
<gene>
    <name evidence="7" type="ORF">J421_2159</name>
</gene>
<dbReference type="CDD" id="cd00207">
    <property type="entry name" value="fer2"/>
    <property type="match status" value="1"/>
</dbReference>
<keyword evidence="8" id="KW-1185">Reference proteome</keyword>
<dbReference type="PROSITE" id="PS51085">
    <property type="entry name" value="2FE2S_FER_2"/>
    <property type="match status" value="1"/>
</dbReference>
<dbReference type="SUPFAM" id="SSF47741">
    <property type="entry name" value="CO dehydrogenase ISP C-domain like"/>
    <property type="match status" value="1"/>
</dbReference>
<accession>W0RFZ7</accession>
<name>W0RFZ7_9BACT</name>
<dbReference type="OrthoDB" id="9796880at2"/>
<keyword evidence="5" id="KW-0411">Iron-sulfur</keyword>
<evidence type="ECO:0000259" key="6">
    <source>
        <dbReference type="PROSITE" id="PS51085"/>
    </source>
</evidence>
<keyword evidence="2" id="KW-0479">Metal-binding</keyword>
<dbReference type="PANTHER" id="PTHR44379:SF5">
    <property type="entry name" value="OXIDOREDUCTASE WITH IRON-SULFUR SUBUNIT"/>
    <property type="match status" value="1"/>
</dbReference>
<protein>
    <submittedName>
        <fullName evidence="7">[2Fe-2S]-binding domain-containing protein</fullName>
    </submittedName>
</protein>
<dbReference type="InterPro" id="IPR051452">
    <property type="entry name" value="Diverse_Oxidoreductases"/>
</dbReference>
<dbReference type="AlphaFoldDB" id="W0RFZ7"/>
<dbReference type="EMBL" id="CP007128">
    <property type="protein sequence ID" value="AHG89696.1"/>
    <property type="molecule type" value="Genomic_DNA"/>
</dbReference>
<dbReference type="FunFam" id="3.10.20.30:FF:000020">
    <property type="entry name" value="Xanthine dehydrogenase iron-sulfur subunit"/>
    <property type="match status" value="1"/>
</dbReference>
<dbReference type="InterPro" id="IPR036010">
    <property type="entry name" value="2Fe-2S_ferredoxin-like_sf"/>
</dbReference>
<dbReference type="PANTHER" id="PTHR44379">
    <property type="entry name" value="OXIDOREDUCTASE WITH IRON-SULFUR SUBUNIT"/>
    <property type="match status" value="1"/>
</dbReference>
<dbReference type="FunFam" id="1.10.150.120:FF:000003">
    <property type="entry name" value="Carbon monoxide dehydrogenase, small subunit"/>
    <property type="match status" value="1"/>
</dbReference>
<dbReference type="Proteomes" id="UP000019151">
    <property type="component" value="Chromosome"/>
</dbReference>
<dbReference type="Gene3D" id="3.10.20.30">
    <property type="match status" value="1"/>
</dbReference>
<dbReference type="eggNOG" id="COG2080">
    <property type="taxonomic scope" value="Bacteria"/>
</dbReference>
<dbReference type="InParanoid" id="W0RFZ7"/>
<evidence type="ECO:0000256" key="5">
    <source>
        <dbReference type="ARBA" id="ARBA00023014"/>
    </source>
</evidence>
<dbReference type="GO" id="GO:0016491">
    <property type="term" value="F:oxidoreductase activity"/>
    <property type="evidence" value="ECO:0007669"/>
    <property type="project" value="UniProtKB-KW"/>
</dbReference>
<evidence type="ECO:0000256" key="3">
    <source>
        <dbReference type="ARBA" id="ARBA00023002"/>
    </source>
</evidence>
<dbReference type="HOGENOM" id="CLU_052511_3_1_0"/>
<dbReference type="KEGG" id="gba:J421_2159"/>
<dbReference type="FunCoup" id="W0RFZ7">
    <property type="interactions" value="197"/>
</dbReference>
<dbReference type="InterPro" id="IPR001041">
    <property type="entry name" value="2Fe-2S_ferredoxin-type"/>
</dbReference>
<organism evidence="7 8">
    <name type="scientific">Gemmatirosa kalamazoonensis</name>
    <dbReference type="NCBI Taxonomy" id="861299"/>
    <lineage>
        <taxon>Bacteria</taxon>
        <taxon>Pseudomonadati</taxon>
        <taxon>Gemmatimonadota</taxon>
        <taxon>Gemmatimonadia</taxon>
        <taxon>Gemmatimonadales</taxon>
        <taxon>Gemmatimonadaceae</taxon>
        <taxon>Gemmatirosa</taxon>
    </lineage>
</organism>
<dbReference type="Pfam" id="PF00111">
    <property type="entry name" value="Fer2"/>
    <property type="match status" value="1"/>
</dbReference>
<dbReference type="InterPro" id="IPR002888">
    <property type="entry name" value="2Fe-2S-bd"/>
</dbReference>
<evidence type="ECO:0000256" key="1">
    <source>
        <dbReference type="ARBA" id="ARBA00022714"/>
    </source>
</evidence>
<dbReference type="STRING" id="861299.J421_2159"/>
<dbReference type="GO" id="GO:0046872">
    <property type="term" value="F:metal ion binding"/>
    <property type="evidence" value="ECO:0007669"/>
    <property type="project" value="UniProtKB-KW"/>
</dbReference>
<reference evidence="7 8" key="1">
    <citation type="journal article" date="2014" name="Genome Announc.">
        <title>Genome Sequence and Methylome of Soil Bacterium Gemmatirosa kalamazoonensis KBS708T, a Member of the Rarely Cultivated Gemmatimonadetes Phylum.</title>
        <authorList>
            <person name="Debruyn J.M."/>
            <person name="Radosevich M."/>
            <person name="Wommack K.E."/>
            <person name="Polson S.W."/>
            <person name="Hauser L.J."/>
            <person name="Fawaz M.N."/>
            <person name="Korlach J."/>
            <person name="Tsai Y.C."/>
        </authorList>
    </citation>
    <scope>NUCLEOTIDE SEQUENCE [LARGE SCALE GENOMIC DNA]</scope>
    <source>
        <strain evidence="7 8">KBS708</strain>
    </source>
</reference>
<dbReference type="Gene3D" id="1.10.150.120">
    <property type="entry name" value="[2Fe-2S]-binding domain"/>
    <property type="match status" value="1"/>
</dbReference>
<evidence type="ECO:0000313" key="7">
    <source>
        <dbReference type="EMBL" id="AHG89696.1"/>
    </source>
</evidence>
<dbReference type="InterPro" id="IPR036884">
    <property type="entry name" value="2Fe-2S-bd_dom_sf"/>
</dbReference>
<keyword evidence="3" id="KW-0560">Oxidoreductase</keyword>
<dbReference type="SUPFAM" id="SSF54292">
    <property type="entry name" value="2Fe-2S ferredoxin-like"/>
    <property type="match status" value="1"/>
</dbReference>
<dbReference type="GO" id="GO:0051537">
    <property type="term" value="F:2 iron, 2 sulfur cluster binding"/>
    <property type="evidence" value="ECO:0007669"/>
    <property type="project" value="UniProtKB-KW"/>
</dbReference>
<dbReference type="InterPro" id="IPR012675">
    <property type="entry name" value="Beta-grasp_dom_sf"/>
</dbReference>
<evidence type="ECO:0000256" key="2">
    <source>
        <dbReference type="ARBA" id="ARBA00022723"/>
    </source>
</evidence>
<keyword evidence="1" id="KW-0001">2Fe-2S</keyword>
<feature type="domain" description="2Fe-2S ferredoxin-type" evidence="6">
    <location>
        <begin position="2"/>
        <end position="78"/>
    </location>
</feature>